<evidence type="ECO:0000256" key="7">
    <source>
        <dbReference type="ARBA" id="ARBA00022533"/>
    </source>
</evidence>
<evidence type="ECO:0000259" key="10">
    <source>
        <dbReference type="Pfam" id="PF00291"/>
    </source>
</evidence>
<dbReference type="GO" id="GO:0004794">
    <property type="term" value="F:threonine deaminase activity"/>
    <property type="evidence" value="ECO:0007669"/>
    <property type="project" value="UniProtKB-EC"/>
</dbReference>
<evidence type="ECO:0000313" key="11">
    <source>
        <dbReference type="EMBL" id="KAA1400301.1"/>
    </source>
</evidence>
<evidence type="ECO:0000256" key="9">
    <source>
        <dbReference type="ARBA" id="ARBA00023239"/>
    </source>
</evidence>
<name>A0A5M4FJR3_9ACTN</name>
<feature type="domain" description="Tryptophan synthase beta chain-like PALP" evidence="10">
    <location>
        <begin position="34"/>
        <end position="316"/>
    </location>
</feature>
<evidence type="ECO:0000313" key="12">
    <source>
        <dbReference type="Proteomes" id="UP000380867"/>
    </source>
</evidence>
<dbReference type="PANTHER" id="PTHR48078:SF6">
    <property type="entry name" value="L-THREONINE DEHYDRATASE CATABOLIC TDCB"/>
    <property type="match status" value="1"/>
</dbReference>
<sequence length="412" mass="43466">MHPNVPSLSRSDYVGEVDLNDVRAARKLLEGVTEVTPMAHSRWLSSRTSTQVFLKAENLQRTGSFKIRGAYVRISRLSEAERARGVVAASAGNHAQGVALAASLLGIKATIFMPVGAALPKVAATEGYGADIQFHGSGVTEALVPAREFAERTGAVLIHPFDHEDIIAGQGTVGLEILEQCPDVKTILVPLGGGGLAAGIALLRTERPDLRIIGVQAKDAAAYPPSLAAGKPVTSTMGITMADGISVAQPGDIPYGILASLCDEIVTVSEESMSSALISLLERAKLLVEPAGAAAVAAILERPDAYEGPVVAVLSGGNIDALVLLDVIRHGLAAAERFLLFRARISDRPGELMRLLTDLAEMQVNVLNVNHDRASESLNVGQVDVDVQIATRGPQHRAEVRERLVALGYELV</sequence>
<evidence type="ECO:0000256" key="8">
    <source>
        <dbReference type="ARBA" id="ARBA00022898"/>
    </source>
</evidence>
<dbReference type="SUPFAM" id="SSF53686">
    <property type="entry name" value="Tryptophan synthase beta subunit-like PLP-dependent enzymes"/>
    <property type="match status" value="1"/>
</dbReference>
<dbReference type="NCBIfam" id="TIGR01127">
    <property type="entry name" value="ilvA_1Cterm"/>
    <property type="match status" value="1"/>
</dbReference>
<dbReference type="InterPro" id="IPR005789">
    <property type="entry name" value="Thr_deHydtase_catblc"/>
</dbReference>
<comment type="similarity">
    <text evidence="3">Belongs to the serine/threonine dehydratase family.</text>
</comment>
<evidence type="ECO:0000256" key="1">
    <source>
        <dbReference type="ARBA" id="ARBA00001933"/>
    </source>
</evidence>
<dbReference type="InterPro" id="IPR050147">
    <property type="entry name" value="Ser/Thr_Dehydratase"/>
</dbReference>
<dbReference type="EMBL" id="SDPQ02000001">
    <property type="protein sequence ID" value="KAA1400301.1"/>
    <property type="molecule type" value="Genomic_DNA"/>
</dbReference>
<keyword evidence="7" id="KW-0021">Allosteric enzyme</keyword>
<comment type="caution">
    <text evidence="11">The sequence shown here is derived from an EMBL/GenBank/DDBJ whole genome shotgun (WGS) entry which is preliminary data.</text>
</comment>
<dbReference type="Proteomes" id="UP000380867">
    <property type="component" value="Unassembled WGS sequence"/>
</dbReference>
<dbReference type="GO" id="GO:0003941">
    <property type="term" value="F:L-serine ammonia-lyase activity"/>
    <property type="evidence" value="ECO:0007669"/>
    <property type="project" value="TreeGrafter"/>
</dbReference>
<keyword evidence="12" id="KW-1185">Reference proteome</keyword>
<protein>
    <recommendedName>
        <fullName evidence="6">L-threonine dehydratase catabolic TdcB</fullName>
        <ecNumber evidence="5">4.3.1.19</ecNumber>
    </recommendedName>
</protein>
<dbReference type="GO" id="GO:0006567">
    <property type="term" value="P:L-threonine catabolic process"/>
    <property type="evidence" value="ECO:0007669"/>
    <property type="project" value="InterPro"/>
</dbReference>
<evidence type="ECO:0000256" key="4">
    <source>
        <dbReference type="ARBA" id="ARBA00011447"/>
    </source>
</evidence>
<dbReference type="GO" id="GO:0009097">
    <property type="term" value="P:isoleucine biosynthetic process"/>
    <property type="evidence" value="ECO:0007669"/>
    <property type="project" value="TreeGrafter"/>
</dbReference>
<dbReference type="InterPro" id="IPR036052">
    <property type="entry name" value="TrpB-like_PALP_sf"/>
</dbReference>
<keyword evidence="8" id="KW-0663">Pyridoxal phosphate</keyword>
<comment type="pathway">
    <text evidence="2">Amino-acid degradation; L-threonine degradation via propanoate pathway; propanoate from L-threonine: step 1/4.</text>
</comment>
<comment type="cofactor">
    <cofactor evidence="1">
        <name>pyridoxal 5'-phosphate</name>
        <dbReference type="ChEBI" id="CHEBI:597326"/>
    </cofactor>
</comment>
<dbReference type="AlphaFoldDB" id="A0A5M4FJR3"/>
<dbReference type="EC" id="4.3.1.19" evidence="5"/>
<dbReference type="InterPro" id="IPR001926">
    <property type="entry name" value="TrpB-like_PALP"/>
</dbReference>
<dbReference type="CDD" id="cd01562">
    <property type="entry name" value="Thr-dehyd"/>
    <property type="match status" value="1"/>
</dbReference>
<dbReference type="GO" id="GO:0006565">
    <property type="term" value="P:L-serine catabolic process"/>
    <property type="evidence" value="ECO:0007669"/>
    <property type="project" value="TreeGrafter"/>
</dbReference>
<keyword evidence="9 11" id="KW-0456">Lyase</keyword>
<gene>
    <name evidence="11" type="ORF">ESP70_006125</name>
</gene>
<evidence type="ECO:0000256" key="5">
    <source>
        <dbReference type="ARBA" id="ARBA00012096"/>
    </source>
</evidence>
<dbReference type="InterPro" id="IPR044561">
    <property type="entry name" value="ACT_ThrD-II-like"/>
</dbReference>
<dbReference type="Gene3D" id="3.40.50.1100">
    <property type="match status" value="2"/>
</dbReference>
<dbReference type="Pfam" id="PF00291">
    <property type="entry name" value="PALP"/>
    <property type="match status" value="1"/>
</dbReference>
<evidence type="ECO:0000256" key="2">
    <source>
        <dbReference type="ARBA" id="ARBA00004958"/>
    </source>
</evidence>
<evidence type="ECO:0000256" key="6">
    <source>
        <dbReference type="ARBA" id="ARBA00022248"/>
    </source>
</evidence>
<dbReference type="PROSITE" id="PS00165">
    <property type="entry name" value="DEHYDRATASE_SER_THR"/>
    <property type="match status" value="1"/>
</dbReference>
<organism evidence="11 12">
    <name type="scientific">Aeromicrobium ginsengisoli</name>
    <dbReference type="NCBI Taxonomy" id="363867"/>
    <lineage>
        <taxon>Bacteria</taxon>
        <taxon>Bacillati</taxon>
        <taxon>Actinomycetota</taxon>
        <taxon>Actinomycetes</taxon>
        <taxon>Propionibacteriales</taxon>
        <taxon>Nocardioidaceae</taxon>
        <taxon>Aeromicrobium</taxon>
    </lineage>
</organism>
<dbReference type="PANTHER" id="PTHR48078">
    <property type="entry name" value="THREONINE DEHYDRATASE, MITOCHONDRIAL-RELATED"/>
    <property type="match status" value="1"/>
</dbReference>
<comment type="subunit">
    <text evidence="4">In the native structure, TdcB is in a dimeric form, whereas in the TdcB-AMP complex, it exists in a tetrameric form (dimer of dimers).</text>
</comment>
<reference evidence="11" key="1">
    <citation type="submission" date="2019-09" db="EMBL/GenBank/DDBJ databases">
        <authorList>
            <person name="Li J."/>
        </authorList>
    </citation>
    <scope>NUCLEOTIDE SEQUENCE [LARGE SCALE GENOMIC DNA]</scope>
    <source>
        <strain evidence="11">JCM 14732</strain>
    </source>
</reference>
<proteinExistence type="inferred from homology"/>
<evidence type="ECO:0000256" key="3">
    <source>
        <dbReference type="ARBA" id="ARBA00010869"/>
    </source>
</evidence>
<dbReference type="InterPro" id="IPR000634">
    <property type="entry name" value="Ser/Thr_deHydtase_PyrdxlP-BS"/>
</dbReference>
<dbReference type="OrthoDB" id="9811476at2"/>
<dbReference type="CDD" id="cd04886">
    <property type="entry name" value="ACT_ThrD-II-like"/>
    <property type="match status" value="1"/>
</dbReference>
<dbReference type="FunFam" id="3.40.50.1100:FF:000007">
    <property type="entry name" value="L-threonine dehydratase catabolic TdcB"/>
    <property type="match status" value="1"/>
</dbReference>
<accession>A0A5M4FJR3</accession>
<dbReference type="GO" id="GO:0030170">
    <property type="term" value="F:pyridoxal phosphate binding"/>
    <property type="evidence" value="ECO:0007669"/>
    <property type="project" value="InterPro"/>
</dbReference>